<accession>A0A2P2KDI1</accession>
<sequence>MIITTQENATSEILLQYCNRKGSCILIVYKIQYMIRTKFNNPLLQPVDMCTSISFIKSCQPNNRTTALEHHLFCF</sequence>
<evidence type="ECO:0000313" key="1">
    <source>
        <dbReference type="EMBL" id="MBX03794.1"/>
    </source>
</evidence>
<reference evidence="1" key="1">
    <citation type="submission" date="2018-02" db="EMBL/GenBank/DDBJ databases">
        <title>Rhizophora mucronata_Transcriptome.</title>
        <authorList>
            <person name="Meera S.P."/>
            <person name="Sreeshan A."/>
            <person name="Augustine A."/>
        </authorList>
    </citation>
    <scope>NUCLEOTIDE SEQUENCE</scope>
    <source>
        <tissue evidence="1">Leaf</tissue>
    </source>
</reference>
<protein>
    <submittedName>
        <fullName evidence="1">Uncharacterized protein LOC105115393</fullName>
    </submittedName>
</protein>
<dbReference type="AlphaFoldDB" id="A0A2P2KDI1"/>
<dbReference type="EMBL" id="GGEC01023310">
    <property type="protein sequence ID" value="MBX03794.1"/>
    <property type="molecule type" value="Transcribed_RNA"/>
</dbReference>
<proteinExistence type="predicted"/>
<organism evidence="1">
    <name type="scientific">Rhizophora mucronata</name>
    <name type="common">Asiatic mangrove</name>
    <dbReference type="NCBI Taxonomy" id="61149"/>
    <lineage>
        <taxon>Eukaryota</taxon>
        <taxon>Viridiplantae</taxon>
        <taxon>Streptophyta</taxon>
        <taxon>Embryophyta</taxon>
        <taxon>Tracheophyta</taxon>
        <taxon>Spermatophyta</taxon>
        <taxon>Magnoliopsida</taxon>
        <taxon>eudicotyledons</taxon>
        <taxon>Gunneridae</taxon>
        <taxon>Pentapetalae</taxon>
        <taxon>rosids</taxon>
        <taxon>fabids</taxon>
        <taxon>Malpighiales</taxon>
        <taxon>Rhizophoraceae</taxon>
        <taxon>Rhizophora</taxon>
    </lineage>
</organism>
<name>A0A2P2KDI1_RHIMU</name>